<gene>
    <name evidence="2" type="ORF">ACFQ5P_08245</name>
</gene>
<evidence type="ECO:0000313" key="3">
    <source>
        <dbReference type="Proteomes" id="UP001597302"/>
    </source>
</evidence>
<comment type="caution">
    <text evidence="2">The sequence shown here is derived from an EMBL/GenBank/DDBJ whole genome shotgun (WGS) entry which is preliminary data.</text>
</comment>
<evidence type="ECO:0000313" key="2">
    <source>
        <dbReference type="EMBL" id="MFD1481283.1"/>
    </source>
</evidence>
<evidence type="ECO:0000259" key="1">
    <source>
        <dbReference type="Pfam" id="PF01323"/>
    </source>
</evidence>
<keyword evidence="3" id="KW-1185">Reference proteome</keyword>
<dbReference type="InterPro" id="IPR001853">
    <property type="entry name" value="DSBA-like_thioredoxin_dom"/>
</dbReference>
<feature type="domain" description="DSBA-like thioredoxin" evidence="1">
    <location>
        <begin position="7"/>
        <end position="188"/>
    </location>
</feature>
<dbReference type="CDD" id="cd03025">
    <property type="entry name" value="DsbA_FrnE_like"/>
    <property type="match status" value="1"/>
</dbReference>
<accession>A0ABW4DX55</accession>
<sequence length="217" mass="23592">METSRITYLFDPLCGWCYGASDIIVQLAAKKGLSVVLMPSGLFCGWNALPMDDAMASHSWKTDQRIARLTGKTFSADYHSRILGDRKGRVDSRLATAALTAVSLTDPEQELTALRRIQTARFIEGRDVTSGAVLHQILTDLQLGRAAQMVQDAPPALAQTSRDRIVASEALMARLGASSVPALVIGDDTGQRLITTDVMFENPDLVTRLSPAWGHTH</sequence>
<dbReference type="InterPro" id="IPR036249">
    <property type="entry name" value="Thioredoxin-like_sf"/>
</dbReference>
<dbReference type="Proteomes" id="UP001597302">
    <property type="component" value="Unassembled WGS sequence"/>
</dbReference>
<proteinExistence type="predicted"/>
<dbReference type="EMBL" id="JBHTOQ010000018">
    <property type="protein sequence ID" value="MFD1481283.1"/>
    <property type="molecule type" value="Genomic_DNA"/>
</dbReference>
<organism evidence="2 3">
    <name type="scientific">Paracoccus nototheniae</name>
    <dbReference type="NCBI Taxonomy" id="2489002"/>
    <lineage>
        <taxon>Bacteria</taxon>
        <taxon>Pseudomonadati</taxon>
        <taxon>Pseudomonadota</taxon>
        <taxon>Alphaproteobacteria</taxon>
        <taxon>Rhodobacterales</taxon>
        <taxon>Paracoccaceae</taxon>
        <taxon>Paracoccus</taxon>
    </lineage>
</organism>
<protein>
    <submittedName>
        <fullName evidence="2">DsbA family protein</fullName>
    </submittedName>
</protein>
<name>A0ABW4DX55_9RHOB</name>
<dbReference type="Gene3D" id="3.40.30.10">
    <property type="entry name" value="Glutaredoxin"/>
    <property type="match status" value="1"/>
</dbReference>
<dbReference type="SUPFAM" id="SSF52833">
    <property type="entry name" value="Thioredoxin-like"/>
    <property type="match status" value="1"/>
</dbReference>
<reference evidence="3" key="1">
    <citation type="journal article" date="2019" name="Int. J. Syst. Evol. Microbiol.">
        <title>The Global Catalogue of Microorganisms (GCM) 10K type strain sequencing project: providing services to taxonomists for standard genome sequencing and annotation.</title>
        <authorList>
            <consortium name="The Broad Institute Genomics Platform"/>
            <consortium name="The Broad Institute Genome Sequencing Center for Infectious Disease"/>
            <person name="Wu L."/>
            <person name="Ma J."/>
        </authorList>
    </citation>
    <scope>NUCLEOTIDE SEQUENCE [LARGE SCALE GENOMIC DNA]</scope>
    <source>
        <strain evidence="3">CCM 8875</strain>
    </source>
</reference>
<dbReference type="RefSeq" id="WP_131576742.1">
    <property type="nucleotide sequence ID" value="NZ_CBCSAJ010000019.1"/>
</dbReference>
<dbReference type="Pfam" id="PF01323">
    <property type="entry name" value="DSBA"/>
    <property type="match status" value="1"/>
</dbReference>